<feature type="compositionally biased region" description="Basic residues" evidence="1">
    <location>
        <begin position="104"/>
        <end position="120"/>
    </location>
</feature>
<evidence type="ECO:0000313" key="2">
    <source>
        <dbReference type="EMBL" id="KAG2580313.1"/>
    </source>
</evidence>
<feature type="compositionally biased region" description="Low complexity" evidence="1">
    <location>
        <begin position="54"/>
        <end position="73"/>
    </location>
</feature>
<evidence type="ECO:0000313" key="3">
    <source>
        <dbReference type="Proteomes" id="UP000823388"/>
    </source>
</evidence>
<protein>
    <submittedName>
        <fullName evidence="2">Uncharacterized protein</fullName>
    </submittedName>
</protein>
<dbReference type="EMBL" id="CM029048">
    <property type="protein sequence ID" value="KAG2580313.1"/>
    <property type="molecule type" value="Genomic_DNA"/>
</dbReference>
<dbReference type="Proteomes" id="UP000823388">
    <property type="component" value="Chromosome 6N"/>
</dbReference>
<keyword evidence="3" id="KW-1185">Reference proteome</keyword>
<comment type="caution">
    <text evidence="2">The sequence shown here is derived from an EMBL/GenBank/DDBJ whole genome shotgun (WGS) entry which is preliminary data.</text>
</comment>
<organism evidence="2 3">
    <name type="scientific">Panicum virgatum</name>
    <name type="common">Blackwell switchgrass</name>
    <dbReference type="NCBI Taxonomy" id="38727"/>
    <lineage>
        <taxon>Eukaryota</taxon>
        <taxon>Viridiplantae</taxon>
        <taxon>Streptophyta</taxon>
        <taxon>Embryophyta</taxon>
        <taxon>Tracheophyta</taxon>
        <taxon>Spermatophyta</taxon>
        <taxon>Magnoliopsida</taxon>
        <taxon>Liliopsida</taxon>
        <taxon>Poales</taxon>
        <taxon>Poaceae</taxon>
        <taxon>PACMAD clade</taxon>
        <taxon>Panicoideae</taxon>
        <taxon>Panicodae</taxon>
        <taxon>Paniceae</taxon>
        <taxon>Panicinae</taxon>
        <taxon>Panicum</taxon>
        <taxon>Panicum sect. Hiantes</taxon>
    </lineage>
</organism>
<reference evidence="2" key="1">
    <citation type="submission" date="2020-05" db="EMBL/GenBank/DDBJ databases">
        <title>WGS assembly of Panicum virgatum.</title>
        <authorList>
            <person name="Lovell J.T."/>
            <person name="Jenkins J."/>
            <person name="Shu S."/>
            <person name="Juenger T.E."/>
            <person name="Schmutz J."/>
        </authorList>
    </citation>
    <scope>NUCLEOTIDE SEQUENCE</scope>
    <source>
        <strain evidence="2">AP13</strain>
    </source>
</reference>
<feature type="region of interest" description="Disordered" evidence="1">
    <location>
        <begin position="54"/>
        <end position="138"/>
    </location>
</feature>
<proteinExistence type="predicted"/>
<feature type="region of interest" description="Disordered" evidence="1">
    <location>
        <begin position="1"/>
        <end position="35"/>
    </location>
</feature>
<feature type="compositionally biased region" description="Low complexity" evidence="1">
    <location>
        <begin position="1"/>
        <end position="21"/>
    </location>
</feature>
<accession>A0A8T0R5S3</accession>
<sequence length="138" mass="14673">MGAAGSGSSSVPGLGRRLLLGHSTPPRGPPSGIAVLGQPASLLDFDFDLGFPLTSAPPCRTPTSSSTTARSARGLPRHCIAPATAAQRGRSGGARPYHRCQGGGRRRRQRPQCHARRARPHLAWSRLPTARSRLPRMR</sequence>
<evidence type="ECO:0000256" key="1">
    <source>
        <dbReference type="SAM" id="MobiDB-lite"/>
    </source>
</evidence>
<dbReference type="AlphaFoldDB" id="A0A8T0R5S3"/>
<name>A0A8T0R5S3_PANVG</name>
<gene>
    <name evidence="2" type="ORF">PVAP13_6NG333500</name>
</gene>